<organism evidence="2 3">
    <name type="scientific">Actinidia rufa</name>
    <dbReference type="NCBI Taxonomy" id="165716"/>
    <lineage>
        <taxon>Eukaryota</taxon>
        <taxon>Viridiplantae</taxon>
        <taxon>Streptophyta</taxon>
        <taxon>Embryophyta</taxon>
        <taxon>Tracheophyta</taxon>
        <taxon>Spermatophyta</taxon>
        <taxon>Magnoliopsida</taxon>
        <taxon>eudicotyledons</taxon>
        <taxon>Gunneridae</taxon>
        <taxon>Pentapetalae</taxon>
        <taxon>asterids</taxon>
        <taxon>Ericales</taxon>
        <taxon>Actinidiaceae</taxon>
        <taxon>Actinidia</taxon>
    </lineage>
</organism>
<feature type="region of interest" description="Disordered" evidence="1">
    <location>
        <begin position="1"/>
        <end position="22"/>
    </location>
</feature>
<dbReference type="Proteomes" id="UP000585474">
    <property type="component" value="Unassembled WGS sequence"/>
</dbReference>
<evidence type="ECO:0000256" key="1">
    <source>
        <dbReference type="SAM" id="MobiDB-lite"/>
    </source>
</evidence>
<proteinExistence type="predicted"/>
<sequence length="167" mass="18537">MSRALRTRKSGPGYERVADEPSGGGFEAKFKRVTTLPAKLLGSCRKISPESNFPGNFQVKQVKKASKIHPIFGLTFETRRRKKATAKPEFARYVEYVKEGGKGAGEDLFNVSSEGYLGVMPTFTAIALDRLIESGASKSYDNSTECSRFKIGQNQQYYQFKTGEGNE</sequence>
<dbReference type="PANTHER" id="PTHR35291:SF3">
    <property type="entry name" value="PROTEIN SHROOM-LIKE"/>
    <property type="match status" value="1"/>
</dbReference>
<dbReference type="EMBL" id="BJWL01000001">
    <property type="protein sequence ID" value="GFY80369.1"/>
    <property type="molecule type" value="Genomic_DNA"/>
</dbReference>
<dbReference type="AlphaFoldDB" id="A0A7J0E374"/>
<accession>A0A7J0E374</accession>
<dbReference type="PANTHER" id="PTHR35291">
    <property type="entry name" value="PROTEIN SHROOM-LIKE"/>
    <property type="match status" value="1"/>
</dbReference>
<comment type="caution">
    <text evidence="2">The sequence shown here is derived from an EMBL/GenBank/DDBJ whole genome shotgun (WGS) entry which is preliminary data.</text>
</comment>
<dbReference type="OrthoDB" id="1097853at2759"/>
<evidence type="ECO:0000313" key="2">
    <source>
        <dbReference type="EMBL" id="GFY80369.1"/>
    </source>
</evidence>
<protein>
    <submittedName>
        <fullName evidence="2">Uncharacterized protein</fullName>
    </submittedName>
</protein>
<keyword evidence="3" id="KW-1185">Reference proteome</keyword>
<name>A0A7J0E374_9ERIC</name>
<reference evidence="2 3" key="1">
    <citation type="submission" date="2019-07" db="EMBL/GenBank/DDBJ databases">
        <title>De Novo Assembly of kiwifruit Actinidia rufa.</title>
        <authorList>
            <person name="Sugita-Konishi S."/>
            <person name="Sato K."/>
            <person name="Mori E."/>
            <person name="Abe Y."/>
            <person name="Kisaki G."/>
            <person name="Hamano K."/>
            <person name="Suezawa K."/>
            <person name="Otani M."/>
            <person name="Fukuda T."/>
            <person name="Manabe T."/>
            <person name="Gomi K."/>
            <person name="Tabuchi M."/>
            <person name="Akimitsu K."/>
            <person name="Kataoka I."/>
        </authorList>
    </citation>
    <scope>NUCLEOTIDE SEQUENCE [LARGE SCALE GENOMIC DNA]</scope>
    <source>
        <strain evidence="3">cv. Fuchu</strain>
    </source>
</reference>
<gene>
    <name evidence="2" type="ORF">Acr_01g0001780</name>
</gene>
<evidence type="ECO:0000313" key="3">
    <source>
        <dbReference type="Proteomes" id="UP000585474"/>
    </source>
</evidence>